<accession>A0A846YA87</accession>
<dbReference type="Proteomes" id="UP000570678">
    <property type="component" value="Unassembled WGS sequence"/>
</dbReference>
<feature type="domain" description="Amidohydrolase 3" evidence="1">
    <location>
        <begin position="41"/>
        <end position="461"/>
    </location>
</feature>
<evidence type="ECO:0000259" key="1">
    <source>
        <dbReference type="Pfam" id="PF07969"/>
    </source>
</evidence>
<dbReference type="AlphaFoldDB" id="A0A846YA87"/>
<gene>
    <name evidence="2" type="ORF">HGA15_00800</name>
</gene>
<reference evidence="2 3" key="1">
    <citation type="submission" date="2020-04" db="EMBL/GenBank/DDBJ databases">
        <title>MicrobeNet Type strains.</title>
        <authorList>
            <person name="Nicholson A.C."/>
        </authorList>
    </citation>
    <scope>NUCLEOTIDE SEQUENCE [LARGE SCALE GENOMIC DNA]</scope>
    <source>
        <strain evidence="2 3">JCM 3332</strain>
    </source>
</reference>
<sequence length="463" mass="48454">MTELLIRGAEISAGNRADVLIRGGAVAAVGPGVPLTGLPTLDAGGGALLPGLHDHHLHLHALAADTNSVRCGPPRVRTAGDLARALAAAPGNGWIRGVGYVETVAGILDSAGLDALHRDRPVRMQHRSGAMWTLNSTAARLVGLETATEPGVERDESGRATGRVWRADTWLRSRLPETGPPDLTDIGARLARYGITGITDATPDLPHDSLAGLVAARRTGTLPQRLNLLGVPLGRTGGPEVTTGAYKIVLADSGLPDIDTLVKTIAYAHTLGRPVAVHCVSREALLILLAAFDETGTFPGDRIEHGALIPAESIATLRRLGIAVVTQPGFLADRGDDYRRRIEPADLPDLYRCRSLTEADVGLALSSDAPYGPLDPWQVIAAAAARRAPDGLVVGATETLGPAEALGRYLTPLHDPGGPARAVVAGAPADLVLLDRPIEHMLPHPTADAVRTTLIRGEVVFAR</sequence>
<keyword evidence="2" id="KW-0378">Hydrolase</keyword>
<dbReference type="Pfam" id="PF07969">
    <property type="entry name" value="Amidohydro_3"/>
    <property type="match status" value="1"/>
</dbReference>
<evidence type="ECO:0000313" key="2">
    <source>
        <dbReference type="EMBL" id="NKY54720.1"/>
    </source>
</evidence>
<dbReference type="SUPFAM" id="SSF51338">
    <property type="entry name" value="Composite domain of metallo-dependent hydrolases"/>
    <property type="match status" value="1"/>
</dbReference>
<dbReference type="PANTHER" id="PTHR22642">
    <property type="entry name" value="IMIDAZOLONEPROPIONASE"/>
    <property type="match status" value="1"/>
</dbReference>
<evidence type="ECO:0000313" key="3">
    <source>
        <dbReference type="Proteomes" id="UP000570678"/>
    </source>
</evidence>
<dbReference type="SUPFAM" id="SSF51556">
    <property type="entry name" value="Metallo-dependent hydrolases"/>
    <property type="match status" value="1"/>
</dbReference>
<dbReference type="InterPro" id="IPR032466">
    <property type="entry name" value="Metal_Hydrolase"/>
</dbReference>
<dbReference type="GO" id="GO:0016810">
    <property type="term" value="F:hydrolase activity, acting on carbon-nitrogen (but not peptide) bonds"/>
    <property type="evidence" value="ECO:0007669"/>
    <property type="project" value="InterPro"/>
</dbReference>
<protein>
    <submittedName>
        <fullName evidence="2">Amidohydrolase family protein</fullName>
    </submittedName>
</protein>
<organism evidence="2 3">
    <name type="scientific">Nocardia flavorosea</name>
    <dbReference type="NCBI Taxonomy" id="53429"/>
    <lineage>
        <taxon>Bacteria</taxon>
        <taxon>Bacillati</taxon>
        <taxon>Actinomycetota</taxon>
        <taxon>Actinomycetes</taxon>
        <taxon>Mycobacteriales</taxon>
        <taxon>Nocardiaceae</taxon>
        <taxon>Nocardia</taxon>
    </lineage>
</organism>
<dbReference type="Gene3D" id="2.30.40.10">
    <property type="entry name" value="Urease, subunit C, domain 1"/>
    <property type="match status" value="1"/>
</dbReference>
<dbReference type="InterPro" id="IPR013108">
    <property type="entry name" value="Amidohydro_3"/>
</dbReference>
<proteinExistence type="predicted"/>
<dbReference type="PANTHER" id="PTHR22642:SF2">
    <property type="entry name" value="PROTEIN LONG AFTER FAR-RED 3"/>
    <property type="match status" value="1"/>
</dbReference>
<dbReference type="EMBL" id="JAAXOT010000001">
    <property type="protein sequence ID" value="NKY54720.1"/>
    <property type="molecule type" value="Genomic_DNA"/>
</dbReference>
<dbReference type="RefSeq" id="WP_062971007.1">
    <property type="nucleotide sequence ID" value="NZ_JAAXOT010000001.1"/>
</dbReference>
<dbReference type="InterPro" id="IPR011059">
    <property type="entry name" value="Metal-dep_hydrolase_composite"/>
</dbReference>
<keyword evidence="3" id="KW-1185">Reference proteome</keyword>
<dbReference type="Gene3D" id="3.20.20.140">
    <property type="entry name" value="Metal-dependent hydrolases"/>
    <property type="match status" value="1"/>
</dbReference>
<dbReference type="Gene3D" id="3.10.310.70">
    <property type="match status" value="1"/>
</dbReference>
<comment type="caution">
    <text evidence="2">The sequence shown here is derived from an EMBL/GenBank/DDBJ whole genome shotgun (WGS) entry which is preliminary data.</text>
</comment>
<name>A0A846YA87_9NOCA</name>